<keyword evidence="2" id="KW-0347">Helicase</keyword>
<dbReference type="InterPro" id="IPR007421">
    <property type="entry name" value="Schlafen_AlbA_2_dom"/>
</dbReference>
<protein>
    <submittedName>
        <fullName evidence="2">ATP-dependent DNA helicase RecG</fullName>
    </submittedName>
</protein>
<organism evidence="2">
    <name type="scientific">Candidatus Kentrum sp. FW</name>
    <dbReference type="NCBI Taxonomy" id="2126338"/>
    <lineage>
        <taxon>Bacteria</taxon>
        <taxon>Pseudomonadati</taxon>
        <taxon>Pseudomonadota</taxon>
        <taxon>Gammaproteobacteria</taxon>
        <taxon>Candidatus Kentrum</taxon>
    </lineage>
</organism>
<accession>A0A450SJS2</accession>
<dbReference type="Gene3D" id="3.30.565.60">
    <property type="match status" value="1"/>
</dbReference>
<dbReference type="GO" id="GO:0004386">
    <property type="term" value="F:helicase activity"/>
    <property type="evidence" value="ECO:0007669"/>
    <property type="project" value="UniProtKB-KW"/>
</dbReference>
<dbReference type="PANTHER" id="PTHR30595">
    <property type="entry name" value="GLPR-RELATED TRANSCRIPTIONAL REPRESSOR"/>
    <property type="match status" value="1"/>
</dbReference>
<keyword evidence="2" id="KW-0067">ATP-binding</keyword>
<gene>
    <name evidence="2" type="ORF">BECKFW1821A_GA0114235_10445</name>
</gene>
<dbReference type="PANTHER" id="PTHR30595:SF6">
    <property type="entry name" value="SCHLAFEN ALBA-2 DOMAIN-CONTAINING PROTEIN"/>
    <property type="match status" value="1"/>
</dbReference>
<sequence>METLELMTILAQGEDSQHQFKRNIHNTDSLAAEMVAFSNGNGGKLLIGIADDGEIAGLTKEDIGRLNQLISNVAGQHVQPVINPTTQNIQTENGLILIVHVPAGINKPYQDHSGVFWVKSGADKRKATSREEIQRLFQVSGLLHADESPANDLTIADLDMGYFRDFFQRRYGESLDSQKLPLAQTIRNMNLGQDGLLNVTGALLFAKDPSARLPAFIVKAGCFPGTSIAVETYQDSRDIQGKIGDIFQQTMSFILANLRHVQGDQTINSLGEPEIPRIALEEIVANALVHRDYFISAPVRVFVLDDQVAIISPGHLPNNLTIENIKAGNSNIRNPTLASFANRILPYRGYGSGILRAMEAFPDIDFIDDRDGNLFKAIFKRQPR</sequence>
<keyword evidence="2" id="KW-0547">Nucleotide-binding</keyword>
<dbReference type="InterPro" id="IPR038475">
    <property type="entry name" value="RecG_C_sf"/>
</dbReference>
<dbReference type="Pfam" id="PF04326">
    <property type="entry name" value="SLFN_AlbA_2"/>
    <property type="match status" value="1"/>
</dbReference>
<proteinExistence type="predicted"/>
<keyword evidence="2" id="KW-0378">Hydrolase</keyword>
<dbReference type="Gene3D" id="3.30.950.30">
    <property type="entry name" value="Schlafen, AAA domain"/>
    <property type="match status" value="1"/>
</dbReference>
<dbReference type="Pfam" id="PF13749">
    <property type="entry name" value="HATPase_c_4"/>
    <property type="match status" value="1"/>
</dbReference>
<dbReference type="AlphaFoldDB" id="A0A450SJS2"/>
<reference evidence="2" key="1">
    <citation type="submission" date="2019-02" db="EMBL/GenBank/DDBJ databases">
        <authorList>
            <person name="Gruber-Vodicka R. H."/>
            <person name="Seah K. B. B."/>
        </authorList>
    </citation>
    <scope>NUCLEOTIDE SEQUENCE</scope>
    <source>
        <strain evidence="2">BECK_BZ15</strain>
    </source>
</reference>
<name>A0A450SJS2_9GAMM</name>
<evidence type="ECO:0000259" key="1">
    <source>
        <dbReference type="Pfam" id="PF04326"/>
    </source>
</evidence>
<dbReference type="InterPro" id="IPR038461">
    <property type="entry name" value="Schlafen_AlbA_2_dom_sf"/>
</dbReference>
<feature type="domain" description="Schlafen AlbA-2" evidence="1">
    <location>
        <begin position="14"/>
        <end position="127"/>
    </location>
</feature>
<evidence type="ECO:0000313" key="2">
    <source>
        <dbReference type="EMBL" id="VFJ53734.1"/>
    </source>
</evidence>
<dbReference type="EMBL" id="CAADEW010000044">
    <property type="protein sequence ID" value="VFJ53734.1"/>
    <property type="molecule type" value="Genomic_DNA"/>
</dbReference>